<evidence type="ECO:0000313" key="1">
    <source>
        <dbReference type="EMBL" id="SDZ00668.1"/>
    </source>
</evidence>
<proteinExistence type="predicted"/>
<dbReference type="EMBL" id="FNPE01000010">
    <property type="protein sequence ID" value="SDZ00668.1"/>
    <property type="molecule type" value="Genomic_DNA"/>
</dbReference>
<accession>A0A1H3PI43</accession>
<name>A0A1H3PI43_9BURK</name>
<reference evidence="1 2" key="1">
    <citation type="submission" date="2016-10" db="EMBL/GenBank/DDBJ databases">
        <authorList>
            <person name="de Groot N.N."/>
        </authorList>
    </citation>
    <scope>NUCLEOTIDE SEQUENCE [LARGE SCALE GENOMIC DNA]</scope>
    <source>
        <strain evidence="1 2">LMG 24775</strain>
    </source>
</reference>
<dbReference type="Proteomes" id="UP000183417">
    <property type="component" value="Unassembled WGS sequence"/>
</dbReference>
<evidence type="ECO:0000313" key="2">
    <source>
        <dbReference type="Proteomes" id="UP000183417"/>
    </source>
</evidence>
<organism evidence="1 2">
    <name type="scientific">Delftia lacustris</name>
    <dbReference type="NCBI Taxonomy" id="558537"/>
    <lineage>
        <taxon>Bacteria</taxon>
        <taxon>Pseudomonadati</taxon>
        <taxon>Pseudomonadota</taxon>
        <taxon>Betaproteobacteria</taxon>
        <taxon>Burkholderiales</taxon>
        <taxon>Comamonadaceae</taxon>
        <taxon>Delftia</taxon>
    </lineage>
</organism>
<dbReference type="AlphaFoldDB" id="A0A1H3PI43"/>
<protein>
    <submittedName>
        <fullName evidence="1">Uncharacterized protein</fullName>
    </submittedName>
</protein>
<gene>
    <name evidence="1" type="ORF">SAMN05421547_110172</name>
</gene>
<sequence length="39" mass="3986">MRIIAAGCLAFVVVSLLAITQVKGVPDGQAMPASVQMAK</sequence>